<feature type="region of interest" description="Disordered" evidence="1">
    <location>
        <begin position="89"/>
        <end position="108"/>
    </location>
</feature>
<gene>
    <name evidence="2" type="ORF">CINCED_3A008683</name>
</gene>
<evidence type="ECO:0000313" key="2">
    <source>
        <dbReference type="EMBL" id="VVC45980.1"/>
    </source>
</evidence>
<keyword evidence="3" id="KW-1185">Reference proteome</keyword>
<dbReference type="AlphaFoldDB" id="A0A5E4NSG0"/>
<organism evidence="2 3">
    <name type="scientific">Cinara cedri</name>
    <dbReference type="NCBI Taxonomy" id="506608"/>
    <lineage>
        <taxon>Eukaryota</taxon>
        <taxon>Metazoa</taxon>
        <taxon>Ecdysozoa</taxon>
        <taxon>Arthropoda</taxon>
        <taxon>Hexapoda</taxon>
        <taxon>Insecta</taxon>
        <taxon>Pterygota</taxon>
        <taxon>Neoptera</taxon>
        <taxon>Paraneoptera</taxon>
        <taxon>Hemiptera</taxon>
        <taxon>Sternorrhyncha</taxon>
        <taxon>Aphidomorpha</taxon>
        <taxon>Aphidoidea</taxon>
        <taxon>Aphididae</taxon>
        <taxon>Lachninae</taxon>
        <taxon>Cinara</taxon>
    </lineage>
</organism>
<evidence type="ECO:0000313" key="3">
    <source>
        <dbReference type="Proteomes" id="UP000325440"/>
    </source>
</evidence>
<name>A0A5E4NSG0_9HEMI</name>
<feature type="compositionally biased region" description="Polar residues" evidence="1">
    <location>
        <begin position="89"/>
        <end position="106"/>
    </location>
</feature>
<evidence type="ECO:0000256" key="1">
    <source>
        <dbReference type="SAM" id="MobiDB-lite"/>
    </source>
</evidence>
<dbReference type="Proteomes" id="UP000325440">
    <property type="component" value="Unassembled WGS sequence"/>
</dbReference>
<sequence>MEILMNELQKRVIGSDRPRNRSAVDGKTEAVAYETDISHGAAVVKNSGFDVDLDSVVRSNNLQGDGAHLSGNQQTSIGDVELWDATTTVNRPEKQSNSLHAKNPNVSPDPLPLRFSQIIDVLNQPDGSVDEAFKTFV</sequence>
<dbReference type="EMBL" id="CABPRJ010002424">
    <property type="protein sequence ID" value="VVC45980.1"/>
    <property type="molecule type" value="Genomic_DNA"/>
</dbReference>
<accession>A0A5E4NSG0</accession>
<protein>
    <submittedName>
        <fullName evidence="2">Uncharacterized protein</fullName>
    </submittedName>
</protein>
<reference evidence="2 3" key="1">
    <citation type="submission" date="2019-08" db="EMBL/GenBank/DDBJ databases">
        <authorList>
            <person name="Alioto T."/>
            <person name="Alioto T."/>
            <person name="Gomez Garrido J."/>
        </authorList>
    </citation>
    <scope>NUCLEOTIDE SEQUENCE [LARGE SCALE GENOMIC DNA]</scope>
</reference>
<proteinExistence type="predicted"/>